<dbReference type="Gene3D" id="3.40.50.10170">
    <property type="match status" value="1"/>
</dbReference>
<dbReference type="Pfam" id="PF02645">
    <property type="entry name" value="DegV"/>
    <property type="match status" value="1"/>
</dbReference>
<feature type="region of interest" description="Disordered" evidence="2">
    <location>
        <begin position="1"/>
        <end position="23"/>
    </location>
</feature>
<feature type="compositionally biased region" description="Gly residues" evidence="2">
    <location>
        <begin position="11"/>
        <end position="20"/>
    </location>
</feature>
<dbReference type="PANTHER" id="PTHR33434">
    <property type="entry name" value="DEGV DOMAIN-CONTAINING PROTEIN DR_1986-RELATED"/>
    <property type="match status" value="1"/>
</dbReference>
<evidence type="ECO:0000313" key="3">
    <source>
        <dbReference type="EMBL" id="CAA9558757.1"/>
    </source>
</evidence>
<dbReference type="PROSITE" id="PS51482">
    <property type="entry name" value="DEGV"/>
    <property type="match status" value="1"/>
</dbReference>
<evidence type="ECO:0000256" key="1">
    <source>
        <dbReference type="ARBA" id="ARBA00023121"/>
    </source>
</evidence>
<feature type="compositionally biased region" description="Low complexity" evidence="2">
    <location>
        <begin position="1"/>
        <end position="10"/>
    </location>
</feature>
<dbReference type="Gene3D" id="3.30.1180.10">
    <property type="match status" value="1"/>
</dbReference>
<dbReference type="NCBIfam" id="TIGR00762">
    <property type="entry name" value="DegV"/>
    <property type="match status" value="1"/>
</dbReference>
<dbReference type="SUPFAM" id="SSF82549">
    <property type="entry name" value="DAK1/DegV-like"/>
    <property type="match status" value="1"/>
</dbReference>
<sequence length="299" mass="30471">MTAATTARPLGGAGGTGGGPARPVTVVVDSTSDIPLALRESLGMVVVPLTVQFGEESFRDGVDLDQAAFLARLTSAAALPTTSQPPTTSFEDAFRRAIDGGRDVLCVTIAAGLSGTANAARLAAEAVAPERIRVVETGTVSMGAGWVAVTAARAARSGATLAEATAAADAAIPRCRVFAVLETLEYLQKGGRIGRASQMIGSMLSIKPILGIHSGAVHPVERVRTWRKAIDRLAALAEDEAPLDGLAVMHVGNERDARALADRLAHLTPDGTVVVNELGPVVATYAGPGCVGVAPLLAG</sequence>
<dbReference type="EMBL" id="CADCWG010000156">
    <property type="protein sequence ID" value="CAA9558757.1"/>
    <property type="molecule type" value="Genomic_DNA"/>
</dbReference>
<dbReference type="InterPro" id="IPR003797">
    <property type="entry name" value="DegV"/>
</dbReference>
<proteinExistence type="predicted"/>
<dbReference type="PANTHER" id="PTHR33434:SF2">
    <property type="entry name" value="FATTY ACID-BINDING PROTEIN TM_1468"/>
    <property type="match status" value="1"/>
</dbReference>
<gene>
    <name evidence="3" type="ORF">AVDCRST_MAG49-2358</name>
</gene>
<dbReference type="GO" id="GO:0008289">
    <property type="term" value="F:lipid binding"/>
    <property type="evidence" value="ECO:0007669"/>
    <property type="project" value="UniProtKB-KW"/>
</dbReference>
<evidence type="ECO:0000256" key="2">
    <source>
        <dbReference type="SAM" id="MobiDB-lite"/>
    </source>
</evidence>
<organism evidence="3">
    <name type="scientific">uncultured Thermomicrobiales bacterium</name>
    <dbReference type="NCBI Taxonomy" id="1645740"/>
    <lineage>
        <taxon>Bacteria</taxon>
        <taxon>Pseudomonadati</taxon>
        <taxon>Thermomicrobiota</taxon>
        <taxon>Thermomicrobia</taxon>
        <taxon>Thermomicrobiales</taxon>
        <taxon>environmental samples</taxon>
    </lineage>
</organism>
<protein>
    <submittedName>
        <fullName evidence="3">DegV family protein</fullName>
    </submittedName>
</protein>
<dbReference type="InterPro" id="IPR050270">
    <property type="entry name" value="DegV_domain_contain"/>
</dbReference>
<keyword evidence="1" id="KW-0446">Lipid-binding</keyword>
<dbReference type="InterPro" id="IPR043168">
    <property type="entry name" value="DegV_C"/>
</dbReference>
<name>A0A6J4USN9_9BACT</name>
<reference evidence="3" key="1">
    <citation type="submission" date="2020-02" db="EMBL/GenBank/DDBJ databases">
        <authorList>
            <person name="Meier V. D."/>
        </authorList>
    </citation>
    <scope>NUCLEOTIDE SEQUENCE</scope>
    <source>
        <strain evidence="3">AVDCRST_MAG49</strain>
    </source>
</reference>
<dbReference type="AlphaFoldDB" id="A0A6J4USN9"/>
<accession>A0A6J4USN9</accession>